<accession>A0A226DJS2</accession>
<feature type="transmembrane region" description="Helical" evidence="1">
    <location>
        <begin position="252"/>
        <end position="269"/>
    </location>
</feature>
<dbReference type="Proteomes" id="UP000198287">
    <property type="component" value="Unassembled WGS sequence"/>
</dbReference>
<evidence type="ECO:0000256" key="1">
    <source>
        <dbReference type="SAM" id="Phobius"/>
    </source>
</evidence>
<evidence type="ECO:0000313" key="3">
    <source>
        <dbReference type="Proteomes" id="UP000198287"/>
    </source>
</evidence>
<dbReference type="EMBL" id="LNIX01000018">
    <property type="protein sequence ID" value="OXA44947.1"/>
    <property type="molecule type" value="Genomic_DNA"/>
</dbReference>
<sequence length="537" mass="62417">MKYFFCANLYTIFISVISSHTVTHAINLTKSLFQHLDPDCHLIVAHHINFKRSDTLSPPIEANKGIYIYQLPQLDTYPSSDNNRNNGPRGIYTISQKSHFLSSAFCFIGVILTKKSDFDRKPEQLSEYVLSQLTGHQTDILYKIMYVKYPGIMYINENSNLHVSLLVRVQLDFNRVMYDSRIFTAVFIVVCNLIIVKGREEWYHITPIPPWEIPYAPILYVTTRKQGFSFMTCYSREELSFKIFLKPFQLEVWTDLLITMLAMISIVLEKPTDIDTNIKKISAFKFLFGLWALLVPILTNGYLGLSITSISSPLESISVTKFSQLTQPGCDWNNIECPISRIEQIGKYLPILGNYWHAGKRFWNRDINPRFSNHDINLSIEALRNQSIRRFDEKQDFVLLPYSFEENIFNNAPNPGSTFCSVLEWALRATDLHSQFLNLPKLKFKDKTISSASRKTLRLFDLIDPWHIPHPYFGNFSDTMYLEKEWDIEHALVHFHALKHGFHSHNLSHHKLDSNHIPTLSRTFTDPNIILAFQNNF</sequence>
<dbReference type="AlphaFoldDB" id="A0A226DJS2"/>
<keyword evidence="1" id="KW-1133">Transmembrane helix</keyword>
<organism evidence="2 3">
    <name type="scientific">Folsomia candida</name>
    <name type="common">Springtail</name>
    <dbReference type="NCBI Taxonomy" id="158441"/>
    <lineage>
        <taxon>Eukaryota</taxon>
        <taxon>Metazoa</taxon>
        <taxon>Ecdysozoa</taxon>
        <taxon>Arthropoda</taxon>
        <taxon>Hexapoda</taxon>
        <taxon>Collembola</taxon>
        <taxon>Entomobryomorpha</taxon>
        <taxon>Isotomoidea</taxon>
        <taxon>Isotomidae</taxon>
        <taxon>Proisotominae</taxon>
        <taxon>Folsomia</taxon>
    </lineage>
</organism>
<reference evidence="2 3" key="1">
    <citation type="submission" date="2015-12" db="EMBL/GenBank/DDBJ databases">
        <title>The genome of Folsomia candida.</title>
        <authorList>
            <person name="Faddeeva A."/>
            <person name="Derks M.F."/>
            <person name="Anvar Y."/>
            <person name="Smit S."/>
            <person name="Van Straalen N."/>
            <person name="Roelofs D."/>
        </authorList>
    </citation>
    <scope>NUCLEOTIDE SEQUENCE [LARGE SCALE GENOMIC DNA]</scope>
    <source>
        <strain evidence="2 3">VU population</strain>
        <tissue evidence="2">Whole body</tissue>
    </source>
</reference>
<name>A0A226DJS2_FOLCA</name>
<protein>
    <submittedName>
        <fullName evidence="2">Uncharacterized protein</fullName>
    </submittedName>
</protein>
<comment type="caution">
    <text evidence="2">The sequence shown here is derived from an EMBL/GenBank/DDBJ whole genome shotgun (WGS) entry which is preliminary data.</text>
</comment>
<evidence type="ECO:0000313" key="2">
    <source>
        <dbReference type="EMBL" id="OXA44947.1"/>
    </source>
</evidence>
<keyword evidence="1" id="KW-0472">Membrane</keyword>
<keyword evidence="1" id="KW-0812">Transmembrane</keyword>
<gene>
    <name evidence="2" type="ORF">Fcan01_20119</name>
</gene>
<proteinExistence type="predicted"/>
<feature type="transmembrane region" description="Helical" evidence="1">
    <location>
        <begin position="281"/>
        <end position="303"/>
    </location>
</feature>
<keyword evidence="3" id="KW-1185">Reference proteome</keyword>